<dbReference type="PANTHER" id="PTHR43409">
    <property type="entry name" value="ANAEROBIC MAGNESIUM-PROTOPORPHYRIN IX MONOMETHYL ESTER CYCLASE-RELATED"/>
    <property type="match status" value="1"/>
</dbReference>
<evidence type="ECO:0000313" key="8">
    <source>
        <dbReference type="EMBL" id="GGU56639.1"/>
    </source>
</evidence>
<evidence type="ECO:0000313" key="9">
    <source>
        <dbReference type="Proteomes" id="UP000636661"/>
    </source>
</evidence>
<dbReference type="SUPFAM" id="SSF102114">
    <property type="entry name" value="Radical SAM enzymes"/>
    <property type="match status" value="1"/>
</dbReference>
<dbReference type="EMBL" id="BMTP01000015">
    <property type="protein sequence ID" value="GGU56639.1"/>
    <property type="molecule type" value="Genomic_DNA"/>
</dbReference>
<keyword evidence="2" id="KW-0949">S-adenosyl-L-methionine</keyword>
<comment type="caution">
    <text evidence="8">The sequence shown here is derived from an EMBL/GenBank/DDBJ whole genome shotgun (WGS) entry which is preliminary data.</text>
</comment>
<dbReference type="InterPro" id="IPR023404">
    <property type="entry name" value="rSAM_horseshoe"/>
</dbReference>
<accession>A0A918I3Y7</accession>
<dbReference type="RefSeq" id="WP_189553685.1">
    <property type="nucleotide sequence ID" value="NZ_BMTP01000015.1"/>
</dbReference>
<keyword evidence="5" id="KW-0411">Iron-sulfur</keyword>
<evidence type="ECO:0000259" key="6">
    <source>
        <dbReference type="PROSITE" id="PS51332"/>
    </source>
</evidence>
<evidence type="ECO:0000256" key="5">
    <source>
        <dbReference type="ARBA" id="ARBA00023014"/>
    </source>
</evidence>
<keyword evidence="4" id="KW-0408">Iron</keyword>
<dbReference type="Gene3D" id="3.40.50.280">
    <property type="entry name" value="Cobalamin-binding domain"/>
    <property type="match status" value="1"/>
</dbReference>
<dbReference type="GO" id="GO:0003824">
    <property type="term" value="F:catalytic activity"/>
    <property type="evidence" value="ECO:0007669"/>
    <property type="project" value="InterPro"/>
</dbReference>
<dbReference type="InterPro" id="IPR007197">
    <property type="entry name" value="rSAM"/>
</dbReference>
<feature type="domain" description="B12-binding" evidence="6">
    <location>
        <begin position="4"/>
        <end position="151"/>
    </location>
</feature>
<dbReference type="InterPro" id="IPR058240">
    <property type="entry name" value="rSAM_sf"/>
</dbReference>
<reference evidence="8" key="1">
    <citation type="journal article" date="2014" name="Int. J. Syst. Evol. Microbiol.">
        <title>Complete genome sequence of Corynebacterium casei LMG S-19264T (=DSM 44701T), isolated from a smear-ripened cheese.</title>
        <authorList>
            <consortium name="US DOE Joint Genome Institute (JGI-PGF)"/>
            <person name="Walter F."/>
            <person name="Albersmeier A."/>
            <person name="Kalinowski J."/>
            <person name="Ruckert C."/>
        </authorList>
    </citation>
    <scope>NUCLEOTIDE SEQUENCE</scope>
    <source>
        <strain evidence="8">JCM 4391</strain>
    </source>
</reference>
<dbReference type="InterPro" id="IPR051198">
    <property type="entry name" value="BchE-like"/>
</dbReference>
<reference evidence="8" key="2">
    <citation type="submission" date="2020-09" db="EMBL/GenBank/DDBJ databases">
        <authorList>
            <person name="Sun Q."/>
            <person name="Ohkuma M."/>
        </authorList>
    </citation>
    <scope>NUCLEOTIDE SEQUENCE</scope>
    <source>
        <strain evidence="8">JCM 4391</strain>
    </source>
</reference>
<organism evidence="8 9">
    <name type="scientific">Streptomyces lavendofoliae</name>
    <dbReference type="NCBI Taxonomy" id="67314"/>
    <lineage>
        <taxon>Bacteria</taxon>
        <taxon>Bacillati</taxon>
        <taxon>Actinomycetota</taxon>
        <taxon>Actinomycetes</taxon>
        <taxon>Kitasatosporales</taxon>
        <taxon>Streptomycetaceae</taxon>
        <taxon>Streptomyces</taxon>
    </lineage>
</organism>
<dbReference type="GO" id="GO:0046872">
    <property type="term" value="F:metal ion binding"/>
    <property type="evidence" value="ECO:0007669"/>
    <property type="project" value="UniProtKB-KW"/>
</dbReference>
<evidence type="ECO:0000259" key="7">
    <source>
        <dbReference type="PROSITE" id="PS51918"/>
    </source>
</evidence>
<dbReference type="InterPro" id="IPR006158">
    <property type="entry name" value="Cobalamin-bd"/>
</dbReference>
<sequence length="458" mass="51094">MVRVALVNLASLPMPGNEPIFPIGLRCVQDALDSAGHQTRLIDFVEDPSAVDDLSWVAEPWDAIGFTIRNIDPIEISCDSHVEHYERFLGRVRAALDGHGRHPLLVGGGPGYSLFADQLLARLGFDVGVIGPGEQVMLDILDAPEQYRRLGKNITGRRYGGFMTKALRHPKSLMEVYSHFEGAMIGLETRRKTCYQGCVYCPYAYINGDNGGDLKPLELIAEELRAIHASGIRRVFFTDGIFNSELRYAKEVVGLLTELNLPGLTWSAYFTPKPFDDEFAELLAGSKVEFVVISPDSLDDHVMKLLGKTFDTRHVDRCLERCRRHGIPARVNIVFGGPGEDRESVRNSIQYVNSKLEDGELVMHVGYRVLPQTGMARQLGIPDGDLLAPTFYPFHSETFSWIIQDLDNRFMPPEALFNLMAARSSSKRMAKVPLPAHSHQPAPTEFSYLALSRQLPLA</sequence>
<keyword evidence="3" id="KW-0479">Metal-binding</keyword>
<dbReference type="SFLD" id="SFLDG01082">
    <property type="entry name" value="B12-binding_domain_containing"/>
    <property type="match status" value="1"/>
</dbReference>
<evidence type="ECO:0000256" key="4">
    <source>
        <dbReference type="ARBA" id="ARBA00023004"/>
    </source>
</evidence>
<evidence type="ECO:0000256" key="3">
    <source>
        <dbReference type="ARBA" id="ARBA00022723"/>
    </source>
</evidence>
<dbReference type="PANTHER" id="PTHR43409:SF16">
    <property type="entry name" value="SLR0320 PROTEIN"/>
    <property type="match status" value="1"/>
</dbReference>
<comment type="cofactor">
    <cofactor evidence="1">
        <name>[4Fe-4S] cluster</name>
        <dbReference type="ChEBI" id="CHEBI:49883"/>
    </cofactor>
</comment>
<protein>
    <submittedName>
        <fullName evidence="8">B12-binding domain-containing radical SAM protein</fullName>
    </submittedName>
</protein>
<dbReference type="Pfam" id="PF02310">
    <property type="entry name" value="B12-binding"/>
    <property type="match status" value="1"/>
</dbReference>
<dbReference type="PROSITE" id="PS51332">
    <property type="entry name" value="B12_BINDING"/>
    <property type="match status" value="1"/>
</dbReference>
<gene>
    <name evidence="8" type="ORF">GCM10010274_51890</name>
</gene>
<keyword evidence="9" id="KW-1185">Reference proteome</keyword>
<dbReference type="SFLD" id="SFLDS00029">
    <property type="entry name" value="Radical_SAM"/>
    <property type="match status" value="1"/>
</dbReference>
<dbReference type="Proteomes" id="UP000636661">
    <property type="component" value="Unassembled WGS sequence"/>
</dbReference>
<dbReference type="AlphaFoldDB" id="A0A918I3Y7"/>
<proteinExistence type="predicted"/>
<name>A0A918I3Y7_9ACTN</name>
<evidence type="ECO:0000256" key="1">
    <source>
        <dbReference type="ARBA" id="ARBA00001966"/>
    </source>
</evidence>
<dbReference type="GO" id="GO:0005829">
    <property type="term" value="C:cytosol"/>
    <property type="evidence" value="ECO:0007669"/>
    <property type="project" value="TreeGrafter"/>
</dbReference>
<dbReference type="GO" id="GO:0031419">
    <property type="term" value="F:cobalamin binding"/>
    <property type="evidence" value="ECO:0007669"/>
    <property type="project" value="InterPro"/>
</dbReference>
<feature type="domain" description="Radical SAM core" evidence="7">
    <location>
        <begin position="179"/>
        <end position="405"/>
    </location>
</feature>
<dbReference type="Pfam" id="PF04055">
    <property type="entry name" value="Radical_SAM"/>
    <property type="match status" value="1"/>
</dbReference>
<dbReference type="Gene3D" id="3.80.30.20">
    <property type="entry name" value="tm_1862 like domain"/>
    <property type="match status" value="1"/>
</dbReference>
<dbReference type="InterPro" id="IPR006638">
    <property type="entry name" value="Elp3/MiaA/NifB-like_rSAM"/>
</dbReference>
<evidence type="ECO:0000256" key="2">
    <source>
        <dbReference type="ARBA" id="ARBA00022691"/>
    </source>
</evidence>
<dbReference type="SMART" id="SM00729">
    <property type="entry name" value="Elp3"/>
    <property type="match status" value="1"/>
</dbReference>
<dbReference type="PROSITE" id="PS51918">
    <property type="entry name" value="RADICAL_SAM"/>
    <property type="match status" value="1"/>
</dbReference>
<dbReference type="GO" id="GO:0051536">
    <property type="term" value="F:iron-sulfur cluster binding"/>
    <property type="evidence" value="ECO:0007669"/>
    <property type="project" value="UniProtKB-KW"/>
</dbReference>